<dbReference type="InterPro" id="IPR035906">
    <property type="entry name" value="MetI-like_sf"/>
</dbReference>
<evidence type="ECO:0000256" key="4">
    <source>
        <dbReference type="ARBA" id="ARBA00022692"/>
    </source>
</evidence>
<dbReference type="GeneID" id="90533242"/>
<keyword evidence="4 7" id="KW-0812">Transmembrane</keyword>
<comment type="caution">
    <text evidence="9">The sequence shown here is derived from an EMBL/GenBank/DDBJ whole genome shotgun (WGS) entry which is preliminary data.</text>
</comment>
<feature type="transmembrane region" description="Helical" evidence="7">
    <location>
        <begin position="148"/>
        <end position="169"/>
    </location>
</feature>
<comment type="subcellular location">
    <subcellularLocation>
        <location evidence="1 7">Cell membrane</location>
        <topology evidence="1 7">Multi-pass membrane protein</topology>
    </subcellularLocation>
</comment>
<feature type="transmembrane region" description="Helical" evidence="7">
    <location>
        <begin position="190"/>
        <end position="215"/>
    </location>
</feature>
<reference evidence="9 10" key="1">
    <citation type="submission" date="2022-06" db="EMBL/GenBank/DDBJ databases">
        <title>Isolation of gut microbiota from human fecal samples.</title>
        <authorList>
            <person name="Pamer E.G."/>
            <person name="Barat B."/>
            <person name="Waligurski E."/>
            <person name="Medina S."/>
            <person name="Paddock L."/>
            <person name="Mostad J."/>
        </authorList>
    </citation>
    <scope>NUCLEOTIDE SEQUENCE [LARGE SCALE GENOMIC DNA]</scope>
    <source>
        <strain evidence="9 10">DFI.9.73</strain>
    </source>
</reference>
<dbReference type="RefSeq" id="WP_066866174.1">
    <property type="nucleotide sequence ID" value="NZ_CABKVV010000014.1"/>
</dbReference>
<gene>
    <name evidence="9" type="ORF">NE695_14035</name>
</gene>
<proteinExistence type="inferred from homology"/>
<feature type="domain" description="ABC transmembrane type-1" evidence="8">
    <location>
        <begin position="81"/>
        <end position="286"/>
    </location>
</feature>
<evidence type="ECO:0000256" key="3">
    <source>
        <dbReference type="ARBA" id="ARBA00022475"/>
    </source>
</evidence>
<evidence type="ECO:0000256" key="5">
    <source>
        <dbReference type="ARBA" id="ARBA00022989"/>
    </source>
</evidence>
<dbReference type="CDD" id="cd06261">
    <property type="entry name" value="TM_PBP2"/>
    <property type="match status" value="1"/>
</dbReference>
<evidence type="ECO:0000313" key="10">
    <source>
        <dbReference type="Proteomes" id="UP001524473"/>
    </source>
</evidence>
<dbReference type="PANTHER" id="PTHR43744">
    <property type="entry name" value="ABC TRANSPORTER PERMEASE PROTEIN MG189-RELATED-RELATED"/>
    <property type="match status" value="1"/>
</dbReference>
<keyword evidence="3" id="KW-1003">Cell membrane</keyword>
<protein>
    <submittedName>
        <fullName evidence="9">Carbohydrate ABC transporter permease</fullName>
    </submittedName>
</protein>
<keyword evidence="5 7" id="KW-1133">Transmembrane helix</keyword>
<organism evidence="9 10">
    <name type="scientific">Neglectibacter timonensis</name>
    <dbReference type="NCBI Taxonomy" id="1776382"/>
    <lineage>
        <taxon>Bacteria</taxon>
        <taxon>Bacillati</taxon>
        <taxon>Bacillota</taxon>
        <taxon>Clostridia</taxon>
        <taxon>Eubacteriales</taxon>
        <taxon>Oscillospiraceae</taxon>
        <taxon>Neglectibacter</taxon>
    </lineage>
</organism>
<feature type="transmembrane region" description="Helical" evidence="7">
    <location>
        <begin position="119"/>
        <end position="142"/>
    </location>
</feature>
<keyword evidence="6 7" id="KW-0472">Membrane</keyword>
<dbReference type="InterPro" id="IPR000515">
    <property type="entry name" value="MetI-like"/>
</dbReference>
<feature type="transmembrane region" description="Helical" evidence="7">
    <location>
        <begin position="20"/>
        <end position="40"/>
    </location>
</feature>
<dbReference type="SUPFAM" id="SSF161098">
    <property type="entry name" value="MetI-like"/>
    <property type="match status" value="1"/>
</dbReference>
<dbReference type="Pfam" id="PF00528">
    <property type="entry name" value="BPD_transp_1"/>
    <property type="match status" value="1"/>
</dbReference>
<sequence length="301" mass="33944">MRGQKNLIRADKGERSFSLLGYFFMAAVSLICLIPFWLIVSGSLSSEQSVVRYGFSLLPRDFCFDAYRSIFSGWERILRSYLVTIGITALGTGLSLMLTSMGGYVLQRQDFPYRNKLSFFVYFTTLFSGGLIPTYILMVTYLNMKNTYLALILPSLLTPWYLMLMRNFIKSIPFSIVEAAKIDGAGDWKIFWQMILPLSKAGLATVGLFIALGYWNNWYFASLYITREEMYPLQYLLYQLLSSAEYLKKAAASGVATGVIQTPSETLKMATAVVVTGPIILLYPFVQKYFVKGVMIGSVKG</sequence>
<feature type="transmembrane region" description="Helical" evidence="7">
    <location>
        <begin position="81"/>
        <end position="107"/>
    </location>
</feature>
<evidence type="ECO:0000256" key="2">
    <source>
        <dbReference type="ARBA" id="ARBA00022448"/>
    </source>
</evidence>
<dbReference type="Gene3D" id="1.10.3720.10">
    <property type="entry name" value="MetI-like"/>
    <property type="match status" value="1"/>
</dbReference>
<evidence type="ECO:0000313" key="9">
    <source>
        <dbReference type="EMBL" id="MCQ4841031.1"/>
    </source>
</evidence>
<dbReference type="Proteomes" id="UP001524473">
    <property type="component" value="Unassembled WGS sequence"/>
</dbReference>
<comment type="similarity">
    <text evidence="7">Belongs to the binding-protein-dependent transport system permease family.</text>
</comment>
<evidence type="ECO:0000256" key="6">
    <source>
        <dbReference type="ARBA" id="ARBA00023136"/>
    </source>
</evidence>
<keyword evidence="2 7" id="KW-0813">Transport</keyword>
<accession>A0ABT1S283</accession>
<evidence type="ECO:0000259" key="8">
    <source>
        <dbReference type="PROSITE" id="PS50928"/>
    </source>
</evidence>
<keyword evidence="10" id="KW-1185">Reference proteome</keyword>
<dbReference type="PANTHER" id="PTHR43744:SF9">
    <property type="entry name" value="POLYGALACTURONAN_RHAMNOGALACTURONAN TRANSPORT SYSTEM PERMEASE PROTEIN YTCP"/>
    <property type="match status" value="1"/>
</dbReference>
<dbReference type="PROSITE" id="PS50928">
    <property type="entry name" value="ABC_TM1"/>
    <property type="match status" value="1"/>
</dbReference>
<dbReference type="EMBL" id="JANFZH010000036">
    <property type="protein sequence ID" value="MCQ4841031.1"/>
    <property type="molecule type" value="Genomic_DNA"/>
</dbReference>
<name>A0ABT1S283_9FIRM</name>
<evidence type="ECO:0000256" key="7">
    <source>
        <dbReference type="RuleBase" id="RU363032"/>
    </source>
</evidence>
<feature type="transmembrane region" description="Helical" evidence="7">
    <location>
        <begin position="269"/>
        <end position="286"/>
    </location>
</feature>
<evidence type="ECO:0000256" key="1">
    <source>
        <dbReference type="ARBA" id="ARBA00004651"/>
    </source>
</evidence>